<keyword evidence="5" id="KW-1185">Reference proteome</keyword>
<dbReference type="Gene3D" id="3.40.50.300">
    <property type="entry name" value="P-loop containing nucleotide triphosphate hydrolases"/>
    <property type="match status" value="2"/>
</dbReference>
<dbReference type="PANTHER" id="PTHR41313:SF1">
    <property type="entry name" value="DNA METHYLASE ADENINE-SPECIFIC DOMAIN-CONTAINING PROTEIN"/>
    <property type="match status" value="1"/>
</dbReference>
<feature type="region of interest" description="Disordered" evidence="2">
    <location>
        <begin position="658"/>
        <end position="696"/>
    </location>
</feature>
<dbReference type="SMART" id="SM00487">
    <property type="entry name" value="DEXDc"/>
    <property type="match status" value="1"/>
</dbReference>
<reference evidence="5" key="1">
    <citation type="submission" date="2015-12" db="EMBL/GenBank/DDBJ databases">
        <title>Complete genome sequences of two moderately thermophilic Paenibacillus species.</title>
        <authorList>
            <person name="Butler R.III."/>
            <person name="Wang J."/>
            <person name="Stark B.C."/>
            <person name="Pombert J.-F."/>
        </authorList>
    </citation>
    <scope>NUCLEOTIDE SEQUENCE [LARGE SCALE GENOMIC DNA]</scope>
    <source>
        <strain evidence="5">32O-Y</strain>
    </source>
</reference>
<protein>
    <submittedName>
        <fullName evidence="4">SAM-dependent methyltransferase</fullName>
    </submittedName>
</protein>
<dbReference type="Gene3D" id="3.40.50.150">
    <property type="entry name" value="Vaccinia Virus protein VP39"/>
    <property type="match status" value="1"/>
</dbReference>
<feature type="coiled-coil region" evidence="1">
    <location>
        <begin position="1720"/>
        <end position="1767"/>
    </location>
</feature>
<dbReference type="GO" id="GO:0032259">
    <property type="term" value="P:methylation"/>
    <property type="evidence" value="ECO:0007669"/>
    <property type="project" value="UniProtKB-KW"/>
</dbReference>
<evidence type="ECO:0000256" key="1">
    <source>
        <dbReference type="SAM" id="Coils"/>
    </source>
</evidence>
<proteinExistence type="predicted"/>
<dbReference type="EMBL" id="CP013652">
    <property type="protein sequence ID" value="ALS25026.1"/>
    <property type="molecule type" value="Genomic_DNA"/>
</dbReference>
<dbReference type="KEGG" id="pnp:IJ22_47640"/>
<dbReference type="InterPro" id="IPR027417">
    <property type="entry name" value="P-loop_NTPase"/>
</dbReference>
<dbReference type="GO" id="GO:0005524">
    <property type="term" value="F:ATP binding"/>
    <property type="evidence" value="ECO:0007669"/>
    <property type="project" value="InterPro"/>
</dbReference>
<dbReference type="PATRIC" id="fig|162209.4.peg.5016"/>
<dbReference type="InterPro" id="IPR052933">
    <property type="entry name" value="DNA_Protect_Modify"/>
</dbReference>
<feature type="region of interest" description="Disordered" evidence="2">
    <location>
        <begin position="786"/>
        <end position="821"/>
    </location>
</feature>
<organism evidence="4 5">
    <name type="scientific">Paenibacillus naphthalenovorans</name>
    <dbReference type="NCBI Taxonomy" id="162209"/>
    <lineage>
        <taxon>Bacteria</taxon>
        <taxon>Bacillati</taxon>
        <taxon>Bacillota</taxon>
        <taxon>Bacilli</taxon>
        <taxon>Bacillales</taxon>
        <taxon>Paenibacillaceae</taxon>
        <taxon>Paenibacillus</taxon>
    </lineage>
</organism>
<keyword evidence="4" id="KW-0489">Methyltransferase</keyword>
<feature type="coiled-coil region" evidence="1">
    <location>
        <begin position="848"/>
        <end position="875"/>
    </location>
</feature>
<reference evidence="4 5" key="2">
    <citation type="journal article" date="2016" name="Genome Announc.">
        <title>Complete Genome Sequences of Two Interactive Moderate Thermophiles, Paenibacillus napthalenovorans 32O-Y and Paenibacillus sp. 32O-W.</title>
        <authorList>
            <person name="Butler R.R.III."/>
            <person name="Wang J."/>
            <person name="Stark B.C."/>
            <person name="Pombert J.F."/>
        </authorList>
    </citation>
    <scope>NUCLEOTIDE SEQUENCE [LARGE SCALE GENOMIC DNA]</scope>
    <source>
        <strain evidence="4 5">32O-Y</strain>
    </source>
</reference>
<accession>A0A0U2L4U7</accession>
<feature type="region of interest" description="Disordered" evidence="2">
    <location>
        <begin position="2402"/>
        <end position="2427"/>
    </location>
</feature>
<evidence type="ECO:0000313" key="5">
    <source>
        <dbReference type="Proteomes" id="UP000061660"/>
    </source>
</evidence>
<keyword evidence="1" id="KW-0175">Coiled coil</keyword>
<feature type="compositionally biased region" description="Basic and acidic residues" evidence="2">
    <location>
        <begin position="302"/>
        <end position="331"/>
    </location>
</feature>
<dbReference type="SUPFAM" id="SSF53335">
    <property type="entry name" value="S-adenosyl-L-methionine-dependent methyltransferases"/>
    <property type="match status" value="1"/>
</dbReference>
<feature type="compositionally biased region" description="Basic and acidic residues" evidence="2">
    <location>
        <begin position="345"/>
        <end position="360"/>
    </location>
</feature>
<feature type="region of interest" description="Disordered" evidence="2">
    <location>
        <begin position="252"/>
        <end position="398"/>
    </location>
</feature>
<dbReference type="InterPro" id="IPR006935">
    <property type="entry name" value="Helicase/UvrB_N"/>
</dbReference>
<dbReference type="Proteomes" id="UP000061660">
    <property type="component" value="Chromosome"/>
</dbReference>
<dbReference type="InterPro" id="IPR029063">
    <property type="entry name" value="SAM-dependent_MTases_sf"/>
</dbReference>
<dbReference type="OrthoDB" id="9815272at2"/>
<gene>
    <name evidence="4" type="ORF">IJ22_47640</name>
</gene>
<dbReference type="GO" id="GO:0003677">
    <property type="term" value="F:DNA binding"/>
    <property type="evidence" value="ECO:0007669"/>
    <property type="project" value="InterPro"/>
</dbReference>
<dbReference type="PANTHER" id="PTHR41313">
    <property type="entry name" value="ADENINE-SPECIFIC METHYLTRANSFERASE"/>
    <property type="match status" value="1"/>
</dbReference>
<evidence type="ECO:0000256" key="2">
    <source>
        <dbReference type="SAM" id="MobiDB-lite"/>
    </source>
</evidence>
<keyword evidence="4" id="KW-0808">Transferase</keyword>
<sequence>MTAKLQRIVELAASTARTVTNQPDRWADFLRTAAWNYKYPFQDQLLIYAQRPDATACAPIDVWNKRLDRWVKRGAKGIALIEDRGNHLGLRHVFDVSDTQSRRQPQVSLWRLQDSDAAHVMETLENAFGAPDEIEPRADLPAAFLAAARNAVDDNSADYVAELMKEREHSLLEDLDISHVELLFKQTARTAVAYMAMIRCGLDPAPYISIEDLSGIGYFNTLPALSHLGAAISDVSEMMLREIESTVRALRRDAQRANEGQSFHTLARPDSLPHNEATRQERKDEHGADVHAARGLSAAQPDAERSGDDHREVRDDAQDVSENRAEGHVRPSDVVGAVDPASGGHRPDGAGADRPDDAGDARVSPGTGQGERSAGLDGTHEQPEAAGGGTDSGGTDLSLKWFDRETEDRSLPFFHDHAIINDMLRAAPLRESKSDIAAFFLAHEDERERVLYVRGLFPAGITELTLDEGVQAGFEPYRNVLHLWTGTADERTAQGFYDWGVIAGHLASMMLLNEFDLSRKLEPSIEQQTLWMEQAEDAKASAFFMPQAVIDAILQNGSGIENGKYRIALHFQQSLSAQENADFLKREYGTGGRLPALIGTDIHMNYDSKGITLTRGSILNPDTRVVLPWMKVQKRIGELLAAGRYLNRQEAERFPAFAEQQEEKRREQMAEMARRELPQPDVSPSEGFPLPDAQAEPEHAPVNRERAHYGYDAGSTVWIGADEYEIVQLEQRTVVLQDRQFPLFIKEVNRRDFERMLRENPLNDHLITGEQGPERFDEAAWETAEDAVSPEEPVTEGREPILQPDTSLSPDPVAGRTAPARPSVPAVNYRITDDELGHGGAKTKFKWNMEAIRLLNKLEQEQRQATADEQAVLARYVGWGGIPQAFDEANTQWAAEYAELKNVLEPDEYASARASTLNAHYTSVTVIKAMYDCLESMGFRSGNILEPSCGIGNFFGLVPESFQGSRLFGVELDSITGRIARQLYPQASIAVSGYEQTNLPDSFFDLAIGNVPFGGYGVADKRYDKHKFLIHDYFFAKTLDKVRPGGIIAFITSKGTMDKQNPAVRKYIAERAELLGAVRLPSNAFLANAGTEVTADIIFLQKRDRMVAVSEQTEAWLSLSETADGVPVNRYFADHPDMVLGTMVFDDRMYGNRQETSCKPFPDANLDELLREALSGIHAEWVELEREDQPEEEEPSLPADPSVRNFSFALVDGHIYYRENSRMRRVDTSATAAGRIKGMIQLRDTVRELIEYQTEDYSDEMIEQQQRKLNAQYDRFTAQYGLINSRANNLAFSDDSSYFLLCSLEIIDEEGRLLRKADMFTKRTIRQRIRVEQVDTASEALAVSIGAKARVDLPYMGQLTGWTEEQLIKELRGVIFPNPENLDEEGKPIYETADAYLSGNVREKLRVARQFAAYDAERYGENVKALEAVQPKDLDASEIDVRLGATWLPPEDIRQFLFELVDTPPMYQTYINVMYSEYTAAWNVKGKSDDRSNNIKANVTYGTNRVNAYKILEDTLNLRDVRVFDTVYEDGVEKRVLNKQETAIAQQKQEMMKEAFRDWIWKDPQRRERLTRLYNDRFNAIRPREYDGSHIRFTGMNPEIRLRQHQVNAVARALYGGNSLFAHCVGAGKTFAMTAAAMESKHLGLCNKSMLVVPNHLTEQWAAEFLQLYPSANILVATKKDFETKNRKTFCARIATGDYDAIIIGHSQFEKIPISMERQRQQLYEQISEITSGIRELKEARGERYAIKQLEKTKKTLQIKLEKLNDTSRKDDVVTFEELGVDRLFVDEADSYKNLFLYTKMRNVAGLSQTEAQKSSDMFAKCRYLDELTGGRGIIFATGTPISNSITEMYTMQRYLQYERLKRQGLQHFDAWASTFGETVTAIELAPEGTGYRAKTRFARFYNLPELMNMFKEVADIQTADMLQLPVPKAHFHNVAVPPSDFQRDMVADLARRAERVRAKEVEPHEDNMLTITNDGRKLALDQRLANPLLPDDEGSKVSACADNVFRYWEEHQETRLTQLVFCDLSIPKQDGTFNVYDELRRKLMEKGVPADEIAFIHDANTEIKKKELFAKVRSGQVRILLGSTFKMGAGTNVQTKLIALHDLDCPWRPRDLEQRSGRIIRQGNQNSEVHIFRYVTENTFDAYLYQTLENKQRFISQIMTSKSPVRSAEDIDETALSYAEVKALATGNPYIKEKMDLDIQVSKLKLLKANHLSQRYALEDRLLKVLPQQIKSTEERIAGYEQDVALYTRSLASEADGADKFPGMTVKDYTYSERAAAGAALLDACKGMTSPDPQAAGSYLGFSLWLSFDSFHKEYKVTLRGALGHTVTLGADAGGNISRINNALSDLPVKLEHAREQLATLRQQMESAKEQIAAPFEKEQELQTKAARLAELNALLNMDKRENEAVDSVPDDEPEAPERRVVGRER</sequence>
<dbReference type="GO" id="GO:0016787">
    <property type="term" value="F:hydrolase activity"/>
    <property type="evidence" value="ECO:0007669"/>
    <property type="project" value="InterPro"/>
</dbReference>
<dbReference type="SUPFAM" id="SSF52540">
    <property type="entry name" value="P-loop containing nucleoside triphosphate hydrolases"/>
    <property type="match status" value="2"/>
</dbReference>
<dbReference type="InterPro" id="IPR001650">
    <property type="entry name" value="Helicase_C-like"/>
</dbReference>
<dbReference type="SMART" id="SM00490">
    <property type="entry name" value="HELICc"/>
    <property type="match status" value="1"/>
</dbReference>
<feature type="compositionally biased region" description="Basic and acidic residues" evidence="2">
    <location>
        <begin position="271"/>
        <end position="292"/>
    </location>
</feature>
<dbReference type="GO" id="GO:0008168">
    <property type="term" value="F:methyltransferase activity"/>
    <property type="evidence" value="ECO:0007669"/>
    <property type="project" value="UniProtKB-KW"/>
</dbReference>
<dbReference type="InterPro" id="IPR014001">
    <property type="entry name" value="Helicase_ATP-bd"/>
</dbReference>
<dbReference type="PROSITE" id="PS51194">
    <property type="entry name" value="HELICASE_CTER"/>
    <property type="match status" value="1"/>
</dbReference>
<feature type="domain" description="Helicase C-terminal" evidence="3">
    <location>
        <begin position="2010"/>
        <end position="2172"/>
    </location>
</feature>
<evidence type="ECO:0000259" key="3">
    <source>
        <dbReference type="PROSITE" id="PS51194"/>
    </source>
</evidence>
<dbReference type="Pfam" id="PF04851">
    <property type="entry name" value="ResIII"/>
    <property type="match status" value="1"/>
</dbReference>
<name>A0A0U2L4U7_9BACL</name>
<dbReference type="STRING" id="162209.IJ22_47640"/>
<evidence type="ECO:0000313" key="4">
    <source>
        <dbReference type="EMBL" id="ALS25026.1"/>
    </source>
</evidence>
<feature type="compositionally biased region" description="Basic and acidic residues" evidence="2">
    <location>
        <begin position="661"/>
        <end position="678"/>
    </location>
</feature>
<feature type="compositionally biased region" description="Basic and acidic residues" evidence="2">
    <location>
        <begin position="2417"/>
        <end position="2427"/>
    </location>
</feature>